<dbReference type="SUPFAM" id="SSF53098">
    <property type="entry name" value="Ribonuclease H-like"/>
    <property type="match status" value="1"/>
</dbReference>
<feature type="domain" description="Exonuclease" evidence="9">
    <location>
        <begin position="206"/>
        <end position="367"/>
    </location>
</feature>
<dbReference type="InterPro" id="IPR047021">
    <property type="entry name" value="REXO1/3/4-like"/>
</dbReference>
<dbReference type="Gene3D" id="3.30.420.10">
    <property type="entry name" value="Ribonuclease H-like superfamily/Ribonuclease H"/>
    <property type="match status" value="1"/>
</dbReference>
<organism evidence="10 11">
    <name type="scientific">Olea europaea subsp. europaea</name>
    <dbReference type="NCBI Taxonomy" id="158383"/>
    <lineage>
        <taxon>Eukaryota</taxon>
        <taxon>Viridiplantae</taxon>
        <taxon>Streptophyta</taxon>
        <taxon>Embryophyta</taxon>
        <taxon>Tracheophyta</taxon>
        <taxon>Spermatophyta</taxon>
        <taxon>Magnoliopsida</taxon>
        <taxon>eudicotyledons</taxon>
        <taxon>Gunneridae</taxon>
        <taxon>Pentapetalae</taxon>
        <taxon>asterids</taxon>
        <taxon>lamiids</taxon>
        <taxon>Lamiales</taxon>
        <taxon>Oleaceae</taxon>
        <taxon>Oleeae</taxon>
        <taxon>Olea</taxon>
    </lineage>
</organism>
<dbReference type="EMBL" id="CACTIH010003683">
    <property type="protein sequence ID" value="CAA2981944.1"/>
    <property type="molecule type" value="Genomic_DNA"/>
</dbReference>
<keyword evidence="11" id="KW-1185">Reference proteome</keyword>
<evidence type="ECO:0000256" key="7">
    <source>
        <dbReference type="ARBA" id="ARBA00053817"/>
    </source>
</evidence>
<dbReference type="OrthoDB" id="16516at2759"/>
<dbReference type="InterPro" id="IPR012337">
    <property type="entry name" value="RNaseH-like_sf"/>
</dbReference>
<dbReference type="SMART" id="SM00479">
    <property type="entry name" value="EXOIII"/>
    <property type="match status" value="1"/>
</dbReference>
<dbReference type="InterPro" id="IPR013520">
    <property type="entry name" value="Ribonucl_H"/>
</dbReference>
<reference evidence="10 11" key="1">
    <citation type="submission" date="2019-12" db="EMBL/GenBank/DDBJ databases">
        <authorList>
            <person name="Alioto T."/>
            <person name="Alioto T."/>
            <person name="Gomez Garrido J."/>
        </authorList>
    </citation>
    <scope>NUCLEOTIDE SEQUENCE [LARGE SCALE GENOMIC DNA]</scope>
</reference>
<evidence type="ECO:0000256" key="8">
    <source>
        <dbReference type="SAM" id="Coils"/>
    </source>
</evidence>
<evidence type="ECO:0000256" key="3">
    <source>
        <dbReference type="ARBA" id="ARBA00022722"/>
    </source>
</evidence>
<keyword evidence="3" id="KW-0540">Nuclease</keyword>
<keyword evidence="5" id="KW-0269">Exonuclease</keyword>
<dbReference type="CDD" id="cd06145">
    <property type="entry name" value="REX1_like"/>
    <property type="match status" value="1"/>
</dbReference>
<dbReference type="PANTHER" id="PTHR12801">
    <property type="entry name" value="RNA EXONUCLEASE REXO1 / RECO3 FAMILY MEMBER-RELATED"/>
    <property type="match status" value="1"/>
</dbReference>
<evidence type="ECO:0000313" key="11">
    <source>
        <dbReference type="Proteomes" id="UP000594638"/>
    </source>
</evidence>
<keyword evidence="6" id="KW-0539">Nucleus</keyword>
<evidence type="ECO:0000256" key="6">
    <source>
        <dbReference type="ARBA" id="ARBA00023242"/>
    </source>
</evidence>
<comment type="function">
    <text evidence="7">3'-5' exonuclease degrading single-stranded small RNAs.</text>
</comment>
<name>A0A8S0RQZ0_OLEEU</name>
<feature type="coiled-coil region" evidence="8">
    <location>
        <begin position="514"/>
        <end position="544"/>
    </location>
</feature>
<dbReference type="AlphaFoldDB" id="A0A8S0RQZ0"/>
<dbReference type="GO" id="GO:0003676">
    <property type="term" value="F:nucleic acid binding"/>
    <property type="evidence" value="ECO:0007669"/>
    <property type="project" value="InterPro"/>
</dbReference>
<dbReference type="InterPro" id="IPR036397">
    <property type="entry name" value="RNaseH_sf"/>
</dbReference>
<proteinExistence type="inferred from homology"/>
<dbReference type="GO" id="GO:0005634">
    <property type="term" value="C:nucleus"/>
    <property type="evidence" value="ECO:0007669"/>
    <property type="project" value="UniProtKB-SubCell"/>
</dbReference>
<comment type="similarity">
    <text evidence="2">Belongs to the REXO1/REXO3 family.</text>
</comment>
<evidence type="ECO:0000313" key="10">
    <source>
        <dbReference type="EMBL" id="CAA2981944.1"/>
    </source>
</evidence>
<evidence type="ECO:0000256" key="5">
    <source>
        <dbReference type="ARBA" id="ARBA00022839"/>
    </source>
</evidence>
<dbReference type="InterPro" id="IPR034922">
    <property type="entry name" value="REX1-like_exo"/>
</dbReference>
<evidence type="ECO:0000259" key="9">
    <source>
        <dbReference type="SMART" id="SM00479"/>
    </source>
</evidence>
<gene>
    <name evidence="10" type="ORF">OLEA9_A077904</name>
</gene>
<protein>
    <submittedName>
        <fullName evidence="10">Small RNA degrading nuclease 3</fullName>
    </submittedName>
</protein>
<evidence type="ECO:0000256" key="1">
    <source>
        <dbReference type="ARBA" id="ARBA00004123"/>
    </source>
</evidence>
<keyword evidence="8" id="KW-0175">Coiled coil</keyword>
<keyword evidence="4" id="KW-0378">Hydrolase</keyword>
<dbReference type="Proteomes" id="UP000594638">
    <property type="component" value="Unassembled WGS sequence"/>
</dbReference>
<dbReference type="Gramene" id="OE9A077904T1">
    <property type="protein sequence ID" value="OE9A077904C1"/>
    <property type="gene ID" value="OE9A077904"/>
</dbReference>
<dbReference type="Pfam" id="PF00929">
    <property type="entry name" value="RNase_T"/>
    <property type="match status" value="1"/>
</dbReference>
<comment type="subcellular location">
    <subcellularLocation>
        <location evidence="1">Nucleus</location>
    </subcellularLocation>
</comment>
<dbReference type="FunFam" id="3.30.420.10:FF:000080">
    <property type="entry name" value="Small RNA degrading nuclease 3"/>
    <property type="match status" value="1"/>
</dbReference>
<evidence type="ECO:0000256" key="4">
    <source>
        <dbReference type="ARBA" id="ARBA00022801"/>
    </source>
</evidence>
<accession>A0A8S0RQZ0</accession>
<evidence type="ECO:0000256" key="2">
    <source>
        <dbReference type="ARBA" id="ARBA00006357"/>
    </source>
</evidence>
<dbReference type="PANTHER" id="PTHR12801:SF115">
    <property type="entry name" value="FI18136P1-RELATED"/>
    <property type="match status" value="1"/>
</dbReference>
<sequence>MDEDIVSAKKEVLIEMVKLAQKQGMVGSKGGWKDFLKFYDKKFGASVSDPARRSVDSLVAFLKTLTQENDLKFLKKVMQCHSNREAVETLTKSSPHNETPEQVFVGYSYTSLFILTKRFLFVENILYSWLFVRVAVTSLYERPLILLFLEFYHIICDSFFFLAVQRLVSMTLGHPQYSIDYALPSYDEEWMVVKCSKKSKAMKSTVILAIDCEMVLCEDGTEALVRVCAVDRNLQVKLDVFVNPNKAIADYRTEITGISAKELDGVTYSLVDVQKSMKKLLSNGTILVGHSLNNDLQALKLEYTRIIDTSYVFKRANGPANKKPSLSLLCKGVLGYELRKEGSPHNCLDDACAAMKLVLARLEHGADGVIQEEVKDVDSAKLLLHRIPVNISTKDLQSVIPGDFEIELKTSKKVRDTYSAFAVFGNQKEANETFDNLQGNLEKDSTGRPQKVFTFELSTGIAASLCVCKMACDDSVDQGTLKKRSFEDEDKLGASKKSRKDQNCEQLEEPDLSLNKCEAHSKEIERLKQELRQRDQEISNLNKILVALTRKQGL</sequence>
<comment type="caution">
    <text evidence="10">The sequence shown here is derived from an EMBL/GenBank/DDBJ whole genome shotgun (WGS) entry which is preliminary data.</text>
</comment>
<dbReference type="GO" id="GO:0004527">
    <property type="term" value="F:exonuclease activity"/>
    <property type="evidence" value="ECO:0007669"/>
    <property type="project" value="UniProtKB-KW"/>
</dbReference>